<dbReference type="Gene3D" id="3.90.1530.30">
    <property type="match status" value="1"/>
</dbReference>
<dbReference type="Pfam" id="PF17762">
    <property type="entry name" value="HTH_ParB"/>
    <property type="match status" value="1"/>
</dbReference>
<name>A0A1K2F2U1_STRAR</name>
<dbReference type="SUPFAM" id="SSF109709">
    <property type="entry name" value="KorB DNA-binding domain-like"/>
    <property type="match status" value="1"/>
</dbReference>
<dbReference type="RefSeq" id="WP_079179743.1">
    <property type="nucleotide sequence ID" value="NZ_CP108284.1"/>
</dbReference>
<evidence type="ECO:0000256" key="1">
    <source>
        <dbReference type="ARBA" id="ARBA00006295"/>
    </source>
</evidence>
<dbReference type="GO" id="GO:0005694">
    <property type="term" value="C:chromosome"/>
    <property type="evidence" value="ECO:0007669"/>
    <property type="project" value="TreeGrafter"/>
</dbReference>
<dbReference type="GO" id="GO:0007059">
    <property type="term" value="P:chromosome segregation"/>
    <property type="evidence" value="ECO:0007669"/>
    <property type="project" value="UniProtKB-KW"/>
</dbReference>
<dbReference type="OrthoDB" id="70307at2"/>
<feature type="compositionally biased region" description="Basic and acidic residues" evidence="3">
    <location>
        <begin position="288"/>
        <end position="306"/>
    </location>
</feature>
<dbReference type="SMART" id="SM00470">
    <property type="entry name" value="ParB"/>
    <property type="match status" value="1"/>
</dbReference>
<reference evidence="5 6" key="1">
    <citation type="submission" date="2016-11" db="EMBL/GenBank/DDBJ databases">
        <authorList>
            <person name="Jaros S."/>
            <person name="Januszkiewicz K."/>
            <person name="Wedrychowicz H."/>
        </authorList>
    </citation>
    <scope>NUCLEOTIDE SEQUENCE [LARGE SCALE GENOMIC DNA]</scope>
    <source>
        <strain evidence="5 6">OK807</strain>
    </source>
</reference>
<evidence type="ECO:0000259" key="4">
    <source>
        <dbReference type="SMART" id="SM00470"/>
    </source>
</evidence>
<dbReference type="NCBIfam" id="TIGR00180">
    <property type="entry name" value="parB_part"/>
    <property type="match status" value="1"/>
</dbReference>
<dbReference type="SUPFAM" id="SSF110849">
    <property type="entry name" value="ParB/Sulfiredoxin"/>
    <property type="match status" value="1"/>
</dbReference>
<dbReference type="AlphaFoldDB" id="A0A1K2F2U1"/>
<feature type="compositionally biased region" description="Basic and acidic residues" evidence="3">
    <location>
        <begin position="235"/>
        <end position="250"/>
    </location>
</feature>
<dbReference type="EMBL" id="FPJO01000029">
    <property type="protein sequence ID" value="SFY42135.1"/>
    <property type="molecule type" value="Genomic_DNA"/>
</dbReference>
<accession>A0A1K2F2U1</accession>
<evidence type="ECO:0000256" key="3">
    <source>
        <dbReference type="SAM" id="MobiDB-lite"/>
    </source>
</evidence>
<dbReference type="InterPro" id="IPR041468">
    <property type="entry name" value="HTH_ParB/Spo0J"/>
</dbReference>
<feature type="domain" description="ParB-like N-terminal" evidence="4">
    <location>
        <begin position="41"/>
        <end position="147"/>
    </location>
</feature>
<dbReference type="GO" id="GO:0003677">
    <property type="term" value="F:DNA binding"/>
    <property type="evidence" value="ECO:0007669"/>
    <property type="project" value="InterPro"/>
</dbReference>
<evidence type="ECO:0000256" key="2">
    <source>
        <dbReference type="ARBA" id="ARBA00022829"/>
    </source>
</evidence>
<comment type="similarity">
    <text evidence="1">Belongs to the ParB family.</text>
</comment>
<dbReference type="FunFam" id="1.10.10.2830:FF:000001">
    <property type="entry name" value="Chromosome partitioning protein ParB"/>
    <property type="match status" value="1"/>
</dbReference>
<organism evidence="5 6">
    <name type="scientific">Streptomyces atratus</name>
    <dbReference type="NCBI Taxonomy" id="1893"/>
    <lineage>
        <taxon>Bacteria</taxon>
        <taxon>Bacillati</taxon>
        <taxon>Actinomycetota</taxon>
        <taxon>Actinomycetes</taxon>
        <taxon>Kitasatosporales</taxon>
        <taxon>Streptomycetaceae</taxon>
        <taxon>Streptomyces</taxon>
    </lineage>
</organism>
<gene>
    <name evidence="5" type="ORF">SAMN02787144_102944</name>
</gene>
<keyword evidence="2" id="KW-0159">Chromosome partition</keyword>
<feature type="compositionally biased region" description="Basic and acidic residues" evidence="3">
    <location>
        <begin position="341"/>
        <end position="354"/>
    </location>
</feature>
<dbReference type="Gene3D" id="1.10.10.2830">
    <property type="match status" value="1"/>
</dbReference>
<sequence>MSKAKNLGAGASFAQARPISARRAAIGAATGVPTAGVPEPTELSLSLISQNPDNPREELRDLQGLAESIAEIGLVNAVTVASVDAYLAERPDRAADLDEGARYIVVDGHRRLAAARLAGAATIRVSVDNALVSTDQALLEAAFVANVHRDDMNPLEQAQALRTLVDFYGSQTKAAKRLGIAQSTISSKLSVLDLDPQLQADLLEGRRKIEHVRNLSKLLPEEQRQQADARAAAGDQRRSAARELSRRDSPESGEAAESGRVAESGGGADTSDGPDAPGSPEEQSAGVSRRDNPEERHVELSRRDSPGEQSAELSRRDSSRERQAQLSRRDSSGARESVPPVHDEVPGQRSEHAGRQVAPTQMAPGESGIVAFGKVTKMPWHDGHQIADLVLRKMDETQRMILVDRILAEGTNSAR</sequence>
<dbReference type="InterPro" id="IPR003115">
    <property type="entry name" value="ParB_N"/>
</dbReference>
<dbReference type="InterPro" id="IPR050336">
    <property type="entry name" value="Chromosome_partition/occlusion"/>
</dbReference>
<dbReference type="STRING" id="1893.SAMN02787144_102944"/>
<dbReference type="Pfam" id="PF02195">
    <property type="entry name" value="ParB_N"/>
    <property type="match status" value="1"/>
</dbReference>
<evidence type="ECO:0000313" key="6">
    <source>
        <dbReference type="Proteomes" id="UP000181909"/>
    </source>
</evidence>
<dbReference type="PANTHER" id="PTHR33375">
    <property type="entry name" value="CHROMOSOME-PARTITIONING PROTEIN PARB-RELATED"/>
    <property type="match status" value="1"/>
</dbReference>
<evidence type="ECO:0000313" key="5">
    <source>
        <dbReference type="EMBL" id="SFY42135.1"/>
    </source>
</evidence>
<protein>
    <submittedName>
        <fullName evidence="5">ParB family protein</fullName>
    </submittedName>
</protein>
<dbReference type="Proteomes" id="UP000181909">
    <property type="component" value="Unassembled WGS sequence"/>
</dbReference>
<proteinExistence type="inferred from homology"/>
<dbReference type="PANTHER" id="PTHR33375:SF1">
    <property type="entry name" value="CHROMOSOME-PARTITIONING PROTEIN PARB-RELATED"/>
    <property type="match status" value="1"/>
</dbReference>
<feature type="region of interest" description="Disordered" evidence="3">
    <location>
        <begin position="220"/>
        <end position="365"/>
    </location>
</feature>
<feature type="compositionally biased region" description="Basic and acidic residues" evidence="3">
    <location>
        <begin position="313"/>
        <end position="333"/>
    </location>
</feature>
<dbReference type="InterPro" id="IPR004437">
    <property type="entry name" value="ParB/RepB/Spo0J"/>
</dbReference>
<dbReference type="InterPro" id="IPR036086">
    <property type="entry name" value="ParB/Sulfiredoxin_sf"/>
</dbReference>
<dbReference type="GO" id="GO:0045881">
    <property type="term" value="P:positive regulation of sporulation resulting in formation of a cellular spore"/>
    <property type="evidence" value="ECO:0007669"/>
    <property type="project" value="TreeGrafter"/>
</dbReference>